<name>A0ABU6QRK9_9FABA</name>
<feature type="non-terminal residue" evidence="1">
    <location>
        <position position="53"/>
    </location>
</feature>
<reference evidence="1 2" key="1">
    <citation type="journal article" date="2023" name="Plants (Basel)">
        <title>Bridging the Gap: Combining Genomics and Transcriptomics Approaches to Understand Stylosanthes scabra, an Orphan Legume from the Brazilian Caatinga.</title>
        <authorList>
            <person name="Ferreira-Neto J.R.C."/>
            <person name="da Silva M.D."/>
            <person name="Binneck E."/>
            <person name="de Melo N.F."/>
            <person name="da Silva R.H."/>
            <person name="de Melo A.L.T.M."/>
            <person name="Pandolfi V."/>
            <person name="Bustamante F.O."/>
            <person name="Brasileiro-Vidal A.C."/>
            <person name="Benko-Iseppon A.M."/>
        </authorList>
    </citation>
    <scope>NUCLEOTIDE SEQUENCE [LARGE SCALE GENOMIC DNA]</scope>
    <source>
        <tissue evidence="1">Leaves</tissue>
    </source>
</reference>
<keyword evidence="2" id="KW-1185">Reference proteome</keyword>
<proteinExistence type="predicted"/>
<organism evidence="1 2">
    <name type="scientific">Stylosanthes scabra</name>
    <dbReference type="NCBI Taxonomy" id="79078"/>
    <lineage>
        <taxon>Eukaryota</taxon>
        <taxon>Viridiplantae</taxon>
        <taxon>Streptophyta</taxon>
        <taxon>Embryophyta</taxon>
        <taxon>Tracheophyta</taxon>
        <taxon>Spermatophyta</taxon>
        <taxon>Magnoliopsida</taxon>
        <taxon>eudicotyledons</taxon>
        <taxon>Gunneridae</taxon>
        <taxon>Pentapetalae</taxon>
        <taxon>rosids</taxon>
        <taxon>fabids</taxon>
        <taxon>Fabales</taxon>
        <taxon>Fabaceae</taxon>
        <taxon>Papilionoideae</taxon>
        <taxon>50 kb inversion clade</taxon>
        <taxon>dalbergioids sensu lato</taxon>
        <taxon>Dalbergieae</taxon>
        <taxon>Pterocarpus clade</taxon>
        <taxon>Stylosanthes</taxon>
    </lineage>
</organism>
<dbReference type="EMBL" id="JASCZI010001176">
    <property type="protein sequence ID" value="MED6114473.1"/>
    <property type="molecule type" value="Genomic_DNA"/>
</dbReference>
<accession>A0ABU6QRK9</accession>
<sequence length="53" mass="5952">MRKQRKTGKQGIGAAAQSENAILLATGATMPSHPSYGALMHEHHYRYIFRIRV</sequence>
<evidence type="ECO:0000313" key="1">
    <source>
        <dbReference type="EMBL" id="MED6114473.1"/>
    </source>
</evidence>
<protein>
    <submittedName>
        <fullName evidence="1">Uncharacterized protein</fullName>
    </submittedName>
</protein>
<dbReference type="Proteomes" id="UP001341840">
    <property type="component" value="Unassembled WGS sequence"/>
</dbReference>
<gene>
    <name evidence="1" type="ORF">PIB30_080552</name>
</gene>
<comment type="caution">
    <text evidence="1">The sequence shown here is derived from an EMBL/GenBank/DDBJ whole genome shotgun (WGS) entry which is preliminary data.</text>
</comment>
<evidence type="ECO:0000313" key="2">
    <source>
        <dbReference type="Proteomes" id="UP001341840"/>
    </source>
</evidence>